<dbReference type="GO" id="GO:1905349">
    <property type="term" value="P:ciliary transition zone assembly"/>
    <property type="evidence" value="ECO:0007669"/>
    <property type="project" value="TreeGrafter"/>
</dbReference>
<organism evidence="8 9">
    <name type="scientific">Ridgeia piscesae</name>
    <name type="common">Tubeworm</name>
    <dbReference type="NCBI Taxonomy" id="27915"/>
    <lineage>
        <taxon>Eukaryota</taxon>
        <taxon>Metazoa</taxon>
        <taxon>Spiralia</taxon>
        <taxon>Lophotrochozoa</taxon>
        <taxon>Annelida</taxon>
        <taxon>Polychaeta</taxon>
        <taxon>Sedentaria</taxon>
        <taxon>Canalipalpata</taxon>
        <taxon>Sabellida</taxon>
        <taxon>Siboglinidae</taxon>
        <taxon>Ridgeia</taxon>
    </lineage>
</organism>
<protein>
    <submittedName>
        <fullName evidence="8">Uncharacterized protein</fullName>
    </submittedName>
</protein>
<sequence length="169" mass="18829">MSFIFQCRQIEELTQYINTCELKINDLFDEVEELRERLGLDPKEPIDLGEFRKKKSVRTQEEKALNQVALTLGLSVNDVVAVDSFIDDLKSKKTSGFSTSAQIKTATEIKELKLRVSVSTTNGHRHMAPSLSVVTAPCYIFIFCGPTASDHVTVDRPLLVLSASHGTLN</sequence>
<dbReference type="PANTHER" id="PTHR18879:SF20">
    <property type="entry name" value="CENTROSOMAL PROTEIN OF 290 KDA"/>
    <property type="match status" value="1"/>
</dbReference>
<evidence type="ECO:0000313" key="8">
    <source>
        <dbReference type="EMBL" id="KAK2177677.1"/>
    </source>
</evidence>
<comment type="subcellular location">
    <subcellularLocation>
        <location evidence="1">Cytoplasm</location>
        <location evidence="1">Cytoskeleton</location>
        <location evidence="1">Cilium basal body</location>
    </subcellularLocation>
    <subcellularLocation>
        <location evidence="2">Cytoplasm</location>
        <location evidence="2">Cytoskeleton</location>
        <location evidence="2">Microtubule organizing center</location>
        <location evidence="2">Centrosome</location>
    </subcellularLocation>
</comment>
<evidence type="ECO:0000256" key="3">
    <source>
        <dbReference type="ARBA" id="ARBA00022490"/>
    </source>
</evidence>
<keyword evidence="6" id="KW-0206">Cytoskeleton</keyword>
<dbReference type="GO" id="GO:0097711">
    <property type="term" value="P:ciliary basal body-plasma membrane docking"/>
    <property type="evidence" value="ECO:0007669"/>
    <property type="project" value="TreeGrafter"/>
</dbReference>
<dbReference type="EMBL" id="JAODUO010000584">
    <property type="protein sequence ID" value="KAK2177677.1"/>
    <property type="molecule type" value="Genomic_DNA"/>
</dbReference>
<keyword evidence="9" id="KW-1185">Reference proteome</keyword>
<evidence type="ECO:0000256" key="6">
    <source>
        <dbReference type="ARBA" id="ARBA00023212"/>
    </source>
</evidence>
<dbReference type="PANTHER" id="PTHR18879">
    <property type="entry name" value="CENTROSOMAL PROTEIN OF 290 KDA"/>
    <property type="match status" value="1"/>
</dbReference>
<dbReference type="GO" id="GO:0035869">
    <property type="term" value="C:ciliary transition zone"/>
    <property type="evidence" value="ECO:0007669"/>
    <property type="project" value="TreeGrafter"/>
</dbReference>
<evidence type="ECO:0000256" key="5">
    <source>
        <dbReference type="ARBA" id="ARBA00023054"/>
    </source>
</evidence>
<keyword evidence="4" id="KW-0970">Cilium biogenesis/degradation</keyword>
<name>A0AAD9KUR5_RIDPI</name>
<proteinExistence type="predicted"/>
<reference evidence="8" key="1">
    <citation type="journal article" date="2023" name="Mol. Biol. Evol.">
        <title>Third-Generation Sequencing Reveals the Adaptive Role of the Epigenome in Three Deep-Sea Polychaetes.</title>
        <authorList>
            <person name="Perez M."/>
            <person name="Aroh O."/>
            <person name="Sun Y."/>
            <person name="Lan Y."/>
            <person name="Juniper S.K."/>
            <person name="Young C.R."/>
            <person name="Angers B."/>
            <person name="Qian P.Y."/>
        </authorList>
    </citation>
    <scope>NUCLEOTIDE SEQUENCE</scope>
    <source>
        <strain evidence="8">R07B-5</strain>
    </source>
</reference>
<evidence type="ECO:0000256" key="2">
    <source>
        <dbReference type="ARBA" id="ARBA00004300"/>
    </source>
</evidence>
<dbReference type="AlphaFoldDB" id="A0AAD9KUR5"/>
<evidence type="ECO:0000313" key="9">
    <source>
        <dbReference type="Proteomes" id="UP001209878"/>
    </source>
</evidence>
<dbReference type="GO" id="GO:0034451">
    <property type="term" value="C:centriolar satellite"/>
    <property type="evidence" value="ECO:0007669"/>
    <property type="project" value="TreeGrafter"/>
</dbReference>
<evidence type="ECO:0000256" key="7">
    <source>
        <dbReference type="ARBA" id="ARBA00023273"/>
    </source>
</evidence>
<comment type="caution">
    <text evidence="8">The sequence shown here is derived from an EMBL/GenBank/DDBJ whole genome shotgun (WGS) entry which is preliminary data.</text>
</comment>
<keyword evidence="3" id="KW-0963">Cytoplasm</keyword>
<evidence type="ECO:0000256" key="1">
    <source>
        <dbReference type="ARBA" id="ARBA00004120"/>
    </source>
</evidence>
<gene>
    <name evidence="8" type="ORF">NP493_585g00005</name>
</gene>
<dbReference type="GO" id="GO:1905515">
    <property type="term" value="P:non-motile cilium assembly"/>
    <property type="evidence" value="ECO:0007669"/>
    <property type="project" value="TreeGrafter"/>
</dbReference>
<dbReference type="Proteomes" id="UP001209878">
    <property type="component" value="Unassembled WGS sequence"/>
</dbReference>
<keyword evidence="7" id="KW-0966">Cell projection</keyword>
<keyword evidence="5" id="KW-0175">Coiled coil</keyword>
<accession>A0AAD9KUR5</accession>
<dbReference type="InterPro" id="IPR026201">
    <property type="entry name" value="Cep290"/>
</dbReference>
<evidence type="ECO:0000256" key="4">
    <source>
        <dbReference type="ARBA" id="ARBA00022794"/>
    </source>
</evidence>